<protein>
    <submittedName>
        <fullName evidence="3">Uncharacterized protein</fullName>
    </submittedName>
</protein>
<evidence type="ECO:0000313" key="4">
    <source>
        <dbReference type="Proteomes" id="UP000243459"/>
    </source>
</evidence>
<dbReference type="Proteomes" id="UP000243459">
    <property type="component" value="Chromosome 7"/>
</dbReference>
<dbReference type="EMBL" id="CM007387">
    <property type="protein sequence ID" value="ONK64308.1"/>
    <property type="molecule type" value="Genomic_DNA"/>
</dbReference>
<feature type="compositionally biased region" description="Acidic residues" evidence="1">
    <location>
        <begin position="136"/>
        <end position="146"/>
    </location>
</feature>
<keyword evidence="2" id="KW-0812">Transmembrane</keyword>
<dbReference type="AlphaFoldDB" id="A0A5P1EEI7"/>
<gene>
    <name evidence="3" type="ORF">A4U43_C07F24340</name>
</gene>
<name>A0A5P1EEI7_ASPOF</name>
<evidence type="ECO:0000256" key="2">
    <source>
        <dbReference type="SAM" id="Phobius"/>
    </source>
</evidence>
<accession>A0A5P1EEI7</accession>
<feature type="transmembrane region" description="Helical" evidence="2">
    <location>
        <begin position="183"/>
        <end position="202"/>
    </location>
</feature>
<feature type="region of interest" description="Disordered" evidence="1">
    <location>
        <begin position="130"/>
        <end position="152"/>
    </location>
</feature>
<keyword evidence="2" id="KW-1133">Transmembrane helix</keyword>
<dbReference type="Gramene" id="ONK64308">
    <property type="protein sequence ID" value="ONK64308"/>
    <property type="gene ID" value="A4U43_C07F24340"/>
</dbReference>
<reference evidence="4" key="1">
    <citation type="journal article" date="2017" name="Nat. Commun.">
        <title>The asparagus genome sheds light on the origin and evolution of a young Y chromosome.</title>
        <authorList>
            <person name="Harkess A."/>
            <person name="Zhou J."/>
            <person name="Xu C."/>
            <person name="Bowers J.E."/>
            <person name="Van der Hulst R."/>
            <person name="Ayyampalayam S."/>
            <person name="Mercati F."/>
            <person name="Riccardi P."/>
            <person name="McKain M.R."/>
            <person name="Kakrana A."/>
            <person name="Tang H."/>
            <person name="Ray J."/>
            <person name="Groenendijk J."/>
            <person name="Arikit S."/>
            <person name="Mathioni S.M."/>
            <person name="Nakano M."/>
            <person name="Shan H."/>
            <person name="Telgmann-Rauber A."/>
            <person name="Kanno A."/>
            <person name="Yue Z."/>
            <person name="Chen H."/>
            <person name="Li W."/>
            <person name="Chen Y."/>
            <person name="Xu X."/>
            <person name="Zhang Y."/>
            <person name="Luo S."/>
            <person name="Chen H."/>
            <person name="Gao J."/>
            <person name="Mao Z."/>
            <person name="Pires J.C."/>
            <person name="Luo M."/>
            <person name="Kudrna D."/>
            <person name="Wing R.A."/>
            <person name="Meyers B.C."/>
            <person name="Yi K."/>
            <person name="Kong H."/>
            <person name="Lavrijsen P."/>
            <person name="Sunseri F."/>
            <person name="Falavigna A."/>
            <person name="Ye Y."/>
            <person name="Leebens-Mack J.H."/>
            <person name="Chen G."/>
        </authorList>
    </citation>
    <scope>NUCLEOTIDE SEQUENCE [LARGE SCALE GENOMIC DNA]</scope>
    <source>
        <strain evidence="4">cv. DH0086</strain>
    </source>
</reference>
<evidence type="ECO:0000313" key="3">
    <source>
        <dbReference type="EMBL" id="ONK64308.1"/>
    </source>
</evidence>
<keyword evidence="4" id="KW-1185">Reference proteome</keyword>
<sequence length="205" mass="22265">MHLRLKIAGALAPPSPPPLPPSITSHPRPAGLRQFVDLGHVGLRRGSRSSASFSTARLHRLLLSASSHRPMTMSCAHLLPYPRSPLAHPPLSSFLFPRSITLSLPKAVTGLRSCKCQKYRVLMALNPLTEGRDSDGDSEDKEEDGGGGEMVKDAAPERWDVLGLGQAMLMMFVAYSVKKVSGIEFSLLMLVPWIPILLGGFFRCG</sequence>
<proteinExistence type="predicted"/>
<keyword evidence="2" id="KW-0472">Membrane</keyword>
<organism evidence="3 4">
    <name type="scientific">Asparagus officinalis</name>
    <name type="common">Garden asparagus</name>
    <dbReference type="NCBI Taxonomy" id="4686"/>
    <lineage>
        <taxon>Eukaryota</taxon>
        <taxon>Viridiplantae</taxon>
        <taxon>Streptophyta</taxon>
        <taxon>Embryophyta</taxon>
        <taxon>Tracheophyta</taxon>
        <taxon>Spermatophyta</taxon>
        <taxon>Magnoliopsida</taxon>
        <taxon>Liliopsida</taxon>
        <taxon>Asparagales</taxon>
        <taxon>Asparagaceae</taxon>
        <taxon>Asparagoideae</taxon>
        <taxon>Asparagus</taxon>
    </lineage>
</organism>
<evidence type="ECO:0000256" key="1">
    <source>
        <dbReference type="SAM" id="MobiDB-lite"/>
    </source>
</evidence>